<dbReference type="KEGG" id="cex:CSE_02500"/>
<dbReference type="Proteomes" id="UP000004793">
    <property type="component" value="Chromosome"/>
</dbReference>
<keyword evidence="1" id="KW-1133">Transmembrane helix</keyword>
<sequence>MSNRYNFMNMEKINPNIEVIIIKIVILIWESLTCYILVFLGMSLIFLIPSLLPTKDISILSLLLYSIVYTVLASLVFFALTFIRTIGHSSWPTIREGNATFGLCLIPFFYKKYDFVTSLNLFPDTIIIFKRIILTPGSSFIIKDNLLIVEDAINGTIDVIQPVNAKDIIYATLEPSSAYAWYGQNAHLPATYYLNGDNFKYSYRTNTKLITGVALFIEHLYNDNENSKFN</sequence>
<reference evidence="2 3" key="1">
    <citation type="submission" date="2011-01" db="EMBL/GenBank/DDBJ databases">
        <title>Whole genome sequence of Caldisericum exile AZM16c01.</title>
        <authorList>
            <person name="Narita-Yamada S."/>
            <person name="Kawakoshi A."/>
            <person name="Nakamura S."/>
            <person name="Sasagawa M."/>
            <person name="Fukada J."/>
            <person name="Sekine M."/>
            <person name="Kato Y."/>
            <person name="Fukai R."/>
            <person name="Sasaki K."/>
            <person name="Hanamaki A."/>
            <person name="Narita H."/>
            <person name="Konno Y."/>
            <person name="Mori K."/>
            <person name="Yamazaki S."/>
            <person name="Suzuki K."/>
            <person name="Fujita N."/>
        </authorList>
    </citation>
    <scope>NUCLEOTIDE SEQUENCE [LARGE SCALE GENOMIC DNA]</scope>
    <source>
        <strain evidence="3">DSM 21853 / NBRC 104410 / AZM16c01</strain>
    </source>
</reference>
<organism evidence="2 3">
    <name type="scientific">Caldisericum exile (strain DSM 21853 / NBRC 104410 / AZM16c01)</name>
    <dbReference type="NCBI Taxonomy" id="511051"/>
    <lineage>
        <taxon>Bacteria</taxon>
        <taxon>Pseudomonadati</taxon>
        <taxon>Caldisericota/Cryosericota group</taxon>
        <taxon>Caldisericota</taxon>
        <taxon>Caldisericia</taxon>
        <taxon>Caldisericales</taxon>
        <taxon>Caldisericaceae</taxon>
        <taxon>Caldisericum</taxon>
    </lineage>
</organism>
<evidence type="ECO:0000256" key="1">
    <source>
        <dbReference type="SAM" id="Phobius"/>
    </source>
</evidence>
<keyword evidence="1" id="KW-0472">Membrane</keyword>
<dbReference type="EMBL" id="AP012051">
    <property type="protein sequence ID" value="BAL80376.1"/>
    <property type="molecule type" value="Genomic_DNA"/>
</dbReference>
<gene>
    <name evidence="2" type="ordered locus">CSE_02500</name>
</gene>
<keyword evidence="1" id="KW-0812">Transmembrane</keyword>
<name>A0A7U6JE54_CALEA</name>
<evidence type="ECO:0000313" key="3">
    <source>
        <dbReference type="Proteomes" id="UP000004793"/>
    </source>
</evidence>
<proteinExistence type="predicted"/>
<feature type="transmembrane region" description="Helical" evidence="1">
    <location>
        <begin position="59"/>
        <end position="83"/>
    </location>
</feature>
<dbReference type="AlphaFoldDB" id="A0A7U6JE54"/>
<feature type="transmembrane region" description="Helical" evidence="1">
    <location>
        <begin position="20"/>
        <end position="47"/>
    </location>
</feature>
<protein>
    <submittedName>
        <fullName evidence="2">Uncharacterized protein</fullName>
    </submittedName>
</protein>
<evidence type="ECO:0000313" key="2">
    <source>
        <dbReference type="EMBL" id="BAL80376.1"/>
    </source>
</evidence>
<accession>A0A7U6JE54</accession>
<keyword evidence="3" id="KW-1185">Reference proteome</keyword>